<protein>
    <submittedName>
        <fullName evidence="1">Uncharacterized protein</fullName>
    </submittedName>
</protein>
<name>A0A0C1E8X4_9BACT</name>
<proteinExistence type="predicted"/>
<dbReference type="Proteomes" id="UP000031307">
    <property type="component" value="Unassembled WGS sequence"/>
</dbReference>
<evidence type="ECO:0000313" key="1">
    <source>
        <dbReference type="EMBL" id="KIA76533.1"/>
    </source>
</evidence>
<dbReference type="PATRIC" id="fig|83552.4.peg.2354"/>
<organism evidence="1 2">
    <name type="scientific">Parachlamydia acanthamoebae</name>
    <dbReference type="NCBI Taxonomy" id="83552"/>
    <lineage>
        <taxon>Bacteria</taxon>
        <taxon>Pseudomonadati</taxon>
        <taxon>Chlamydiota</taxon>
        <taxon>Chlamydiia</taxon>
        <taxon>Parachlamydiales</taxon>
        <taxon>Parachlamydiaceae</taxon>
        <taxon>Parachlamydia</taxon>
    </lineage>
</organism>
<dbReference type="AlphaFoldDB" id="A0A0C1E8X4"/>
<dbReference type="EMBL" id="JSAM01000113">
    <property type="protein sequence ID" value="KIA76533.1"/>
    <property type="molecule type" value="Genomic_DNA"/>
</dbReference>
<sequence>MLSIHPPHSVPQVLLMPLLYDQFFSMKSPRKKCKKKQMKKSII</sequence>
<comment type="caution">
    <text evidence="1">The sequence shown here is derived from an EMBL/GenBank/DDBJ whole genome shotgun (WGS) entry which is preliminary data.</text>
</comment>
<reference evidence="1 2" key="1">
    <citation type="journal article" date="2014" name="Mol. Biol. Evol.">
        <title>Massive expansion of Ubiquitination-related gene families within the Chlamydiae.</title>
        <authorList>
            <person name="Domman D."/>
            <person name="Collingro A."/>
            <person name="Lagkouvardos I."/>
            <person name="Gehre L."/>
            <person name="Weinmaier T."/>
            <person name="Rattei T."/>
            <person name="Subtil A."/>
            <person name="Horn M."/>
        </authorList>
    </citation>
    <scope>NUCLEOTIDE SEQUENCE [LARGE SCALE GENOMIC DNA]</scope>
    <source>
        <strain evidence="1 2">OEW1</strain>
    </source>
</reference>
<evidence type="ECO:0000313" key="2">
    <source>
        <dbReference type="Proteomes" id="UP000031307"/>
    </source>
</evidence>
<gene>
    <name evidence="1" type="ORF">DB43_AC00030</name>
</gene>
<accession>A0A0C1E8X4</accession>